<dbReference type="InterPro" id="IPR036890">
    <property type="entry name" value="HATPase_C_sf"/>
</dbReference>
<dbReference type="EMBL" id="VOHK01000005">
    <property type="protein sequence ID" value="TWT19309.1"/>
    <property type="molecule type" value="Genomic_DNA"/>
</dbReference>
<protein>
    <recommendedName>
        <fullName evidence="11">Sensory histidine kinase/phosphatase NtrB</fullName>
        <ecNumber evidence="2">2.7.13.3</ecNumber>
    </recommendedName>
    <alternativeName>
        <fullName evidence="12">Nitrogen regulation protein NR(II)</fullName>
    </alternativeName>
    <alternativeName>
        <fullName evidence="13">Nitrogen regulator II</fullName>
    </alternativeName>
</protein>
<dbReference type="SUPFAM" id="SSF47384">
    <property type="entry name" value="Homodimeric domain of signal transducing histidine kinase"/>
    <property type="match status" value="1"/>
</dbReference>
<dbReference type="InterPro" id="IPR003594">
    <property type="entry name" value="HATPase_dom"/>
</dbReference>
<dbReference type="RefSeq" id="WP_146388425.1">
    <property type="nucleotide sequence ID" value="NZ_VOHK01000005.1"/>
</dbReference>
<dbReference type="PRINTS" id="PR00344">
    <property type="entry name" value="BCTRLSENSOR"/>
</dbReference>
<name>A0A5C5U0M1_9GAMM</name>
<comment type="function">
    <text evidence="10">Member of the two-component regulatory system NtrB/NtrC, which controls expression of the nitrogen-regulated (ntr) genes in response to nitrogen limitation. Under conditions of nitrogen limitation, NtrB autophosphorylates and transfers the phosphoryl group to NtrC. In the presence of nitrogen, acts as a phosphatase that dephosphorylates and inactivates NtrC.</text>
</comment>
<evidence type="ECO:0000256" key="11">
    <source>
        <dbReference type="ARBA" id="ARBA00039567"/>
    </source>
</evidence>
<dbReference type="SUPFAM" id="SSF55874">
    <property type="entry name" value="ATPase domain of HSP90 chaperone/DNA topoisomerase II/histidine kinase"/>
    <property type="match status" value="1"/>
</dbReference>
<evidence type="ECO:0000313" key="16">
    <source>
        <dbReference type="Proteomes" id="UP000319980"/>
    </source>
</evidence>
<evidence type="ECO:0000256" key="9">
    <source>
        <dbReference type="ARBA" id="ARBA00023231"/>
    </source>
</evidence>
<dbReference type="Gene3D" id="3.30.565.10">
    <property type="entry name" value="Histidine kinase-like ATPase, C-terminal domain"/>
    <property type="match status" value="1"/>
</dbReference>
<reference evidence="15 16" key="1">
    <citation type="journal article" date="2008" name="Int. J. Syst. Evol. Microbiol.">
        <title>Luteimonas marina sp. nov., isolated from seawater.</title>
        <authorList>
            <person name="Baik K.S."/>
            <person name="Park S.C."/>
            <person name="Kim M.S."/>
            <person name="Kim E.M."/>
            <person name="Park C."/>
            <person name="Chun J."/>
            <person name="Seong C.N."/>
        </authorList>
    </citation>
    <scope>NUCLEOTIDE SEQUENCE [LARGE SCALE GENOMIC DNA]</scope>
    <source>
        <strain evidence="15 16">FR1330</strain>
    </source>
</reference>
<evidence type="ECO:0000256" key="12">
    <source>
        <dbReference type="ARBA" id="ARBA00042313"/>
    </source>
</evidence>
<dbReference type="InterPro" id="IPR035965">
    <property type="entry name" value="PAS-like_dom_sf"/>
</dbReference>
<dbReference type="PANTHER" id="PTHR43065">
    <property type="entry name" value="SENSOR HISTIDINE KINASE"/>
    <property type="match status" value="1"/>
</dbReference>
<dbReference type="InterPro" id="IPR013656">
    <property type="entry name" value="PAS_4"/>
</dbReference>
<comment type="catalytic activity">
    <reaction evidence="1">
        <text>ATP + protein L-histidine = ADP + protein N-phospho-L-histidine.</text>
        <dbReference type="EC" id="2.7.13.3"/>
    </reaction>
</comment>
<evidence type="ECO:0000256" key="7">
    <source>
        <dbReference type="ARBA" id="ARBA00022840"/>
    </source>
</evidence>
<evidence type="ECO:0000256" key="6">
    <source>
        <dbReference type="ARBA" id="ARBA00022777"/>
    </source>
</evidence>
<organism evidence="15 16">
    <name type="scientific">Luteimonas marina</name>
    <dbReference type="NCBI Taxonomy" id="488485"/>
    <lineage>
        <taxon>Bacteria</taxon>
        <taxon>Pseudomonadati</taxon>
        <taxon>Pseudomonadota</taxon>
        <taxon>Gammaproteobacteria</taxon>
        <taxon>Lysobacterales</taxon>
        <taxon>Lysobacteraceae</taxon>
        <taxon>Luteimonas</taxon>
    </lineage>
</organism>
<dbReference type="Proteomes" id="UP000319980">
    <property type="component" value="Unassembled WGS sequence"/>
</dbReference>
<accession>A0A5C5U0M1</accession>
<gene>
    <name evidence="15" type="ORF">FQY83_13210</name>
</gene>
<proteinExistence type="predicted"/>
<keyword evidence="8" id="KW-0902">Two-component regulatory system</keyword>
<sequence length="358" mass="38408">MSPPIASDPALDVLVTPVVRADRHGRVTACNQAFARWLGVSQKRLPDQPLVALEAEGDRLRQALHAMDDAAEGPRRVRRVALAFLGGEPRFADVWLTREAGGGLLLEAHPVDEFPGEDPARALPLALSAALKGLAHELRNPLAGLKGAAQLLGRRTADAEARELVALIESEVQRLAQLVDQLMSPAPPQPHRPLNIHGVLEQVVRLAEQEAGWAVRLVRDYDPSLPPLCGDPDRLTQAVWNLVRNAIQAGAANIVLRTRVEFGVRIAEDVHPLALRMEIGDDGRGVPEALAEQIFLPLVSGRADGSGLGLAMAQQVVREHRGSLGYRSRPGHTVFTLLLPLAEDAGGMPDGAEGEASP</sequence>
<dbReference type="Gene3D" id="1.10.287.130">
    <property type="match status" value="1"/>
</dbReference>
<dbReference type="GO" id="GO:0000155">
    <property type="term" value="F:phosphorelay sensor kinase activity"/>
    <property type="evidence" value="ECO:0007669"/>
    <property type="project" value="InterPro"/>
</dbReference>
<evidence type="ECO:0000256" key="10">
    <source>
        <dbReference type="ARBA" id="ARBA00037696"/>
    </source>
</evidence>
<dbReference type="InterPro" id="IPR005467">
    <property type="entry name" value="His_kinase_dom"/>
</dbReference>
<evidence type="ECO:0000259" key="14">
    <source>
        <dbReference type="PROSITE" id="PS50109"/>
    </source>
</evidence>
<keyword evidence="4" id="KW-0808">Transferase</keyword>
<keyword evidence="3" id="KW-0597">Phosphoprotein</keyword>
<dbReference type="PROSITE" id="PS50109">
    <property type="entry name" value="HIS_KIN"/>
    <property type="match status" value="1"/>
</dbReference>
<evidence type="ECO:0000256" key="5">
    <source>
        <dbReference type="ARBA" id="ARBA00022741"/>
    </source>
</evidence>
<dbReference type="GO" id="GO:0005524">
    <property type="term" value="F:ATP binding"/>
    <property type="evidence" value="ECO:0007669"/>
    <property type="project" value="UniProtKB-KW"/>
</dbReference>
<keyword evidence="5" id="KW-0547">Nucleotide-binding</keyword>
<dbReference type="SMART" id="SM00091">
    <property type="entry name" value="PAS"/>
    <property type="match status" value="1"/>
</dbReference>
<dbReference type="SMART" id="SM00388">
    <property type="entry name" value="HisKA"/>
    <property type="match status" value="1"/>
</dbReference>
<feature type="domain" description="Histidine kinase" evidence="14">
    <location>
        <begin position="133"/>
        <end position="343"/>
    </location>
</feature>
<evidence type="ECO:0000256" key="13">
    <source>
        <dbReference type="ARBA" id="ARBA00043094"/>
    </source>
</evidence>
<dbReference type="InterPro" id="IPR000014">
    <property type="entry name" value="PAS"/>
</dbReference>
<dbReference type="InterPro" id="IPR003661">
    <property type="entry name" value="HisK_dim/P_dom"/>
</dbReference>
<dbReference type="SMART" id="SM00387">
    <property type="entry name" value="HATPase_c"/>
    <property type="match status" value="1"/>
</dbReference>
<evidence type="ECO:0000256" key="2">
    <source>
        <dbReference type="ARBA" id="ARBA00012438"/>
    </source>
</evidence>
<keyword evidence="6" id="KW-0418">Kinase</keyword>
<comment type="caution">
    <text evidence="15">The sequence shown here is derived from an EMBL/GenBank/DDBJ whole genome shotgun (WGS) entry which is preliminary data.</text>
</comment>
<evidence type="ECO:0000256" key="1">
    <source>
        <dbReference type="ARBA" id="ARBA00000085"/>
    </source>
</evidence>
<dbReference type="SUPFAM" id="SSF55785">
    <property type="entry name" value="PYP-like sensor domain (PAS domain)"/>
    <property type="match status" value="1"/>
</dbReference>
<keyword evidence="16" id="KW-1185">Reference proteome</keyword>
<dbReference type="OrthoDB" id="9789238at2"/>
<dbReference type="InterPro" id="IPR004358">
    <property type="entry name" value="Sig_transdc_His_kin-like_C"/>
</dbReference>
<dbReference type="AlphaFoldDB" id="A0A5C5U0M1"/>
<keyword evidence="7" id="KW-0067">ATP-binding</keyword>
<dbReference type="InterPro" id="IPR036097">
    <property type="entry name" value="HisK_dim/P_sf"/>
</dbReference>
<evidence type="ECO:0000256" key="3">
    <source>
        <dbReference type="ARBA" id="ARBA00022553"/>
    </source>
</evidence>
<evidence type="ECO:0000256" key="8">
    <source>
        <dbReference type="ARBA" id="ARBA00023012"/>
    </source>
</evidence>
<dbReference type="CDD" id="cd00082">
    <property type="entry name" value="HisKA"/>
    <property type="match status" value="1"/>
</dbReference>
<evidence type="ECO:0000313" key="15">
    <source>
        <dbReference type="EMBL" id="TWT19309.1"/>
    </source>
</evidence>
<dbReference type="Gene3D" id="3.30.450.20">
    <property type="entry name" value="PAS domain"/>
    <property type="match status" value="1"/>
</dbReference>
<dbReference type="EC" id="2.7.13.3" evidence="2"/>
<evidence type="ECO:0000256" key="4">
    <source>
        <dbReference type="ARBA" id="ARBA00022679"/>
    </source>
</evidence>
<keyword evidence="9" id="KW-0535">Nitrogen fixation</keyword>
<dbReference type="PANTHER" id="PTHR43065:SF16">
    <property type="entry name" value="SENSORY HISTIDINE KINASE_PHOSPHATASE NTRB"/>
    <property type="match status" value="1"/>
</dbReference>
<dbReference type="Pfam" id="PF08448">
    <property type="entry name" value="PAS_4"/>
    <property type="match status" value="1"/>
</dbReference>
<dbReference type="Pfam" id="PF00512">
    <property type="entry name" value="HisKA"/>
    <property type="match status" value="1"/>
</dbReference>
<dbReference type="CDD" id="cd00130">
    <property type="entry name" value="PAS"/>
    <property type="match status" value="1"/>
</dbReference>
<dbReference type="Pfam" id="PF02518">
    <property type="entry name" value="HATPase_c"/>
    <property type="match status" value="1"/>
</dbReference>